<reference evidence="2" key="1">
    <citation type="submission" date="2019-08" db="EMBL/GenBank/DDBJ databases">
        <authorList>
            <person name="Kucharzyk K."/>
            <person name="Murdoch R.W."/>
            <person name="Higgins S."/>
            <person name="Loffler F."/>
        </authorList>
    </citation>
    <scope>NUCLEOTIDE SEQUENCE</scope>
</reference>
<evidence type="ECO:0000313" key="2">
    <source>
        <dbReference type="EMBL" id="MPM75921.1"/>
    </source>
</evidence>
<sequence>MRQPSAQRLLLEMDDQPTEQQHGFKQFDAAARGGDGDPFFADIDDRLVETAFEAQQPENSHGQDRADPAQRQAQQQVEKSGGGNHQNQNHHRQRQPEHHINAAGIGAQRTDTAPHRPAGRQLRQQKSQ</sequence>
<evidence type="ECO:0000256" key="1">
    <source>
        <dbReference type="SAM" id="MobiDB-lite"/>
    </source>
</evidence>
<organism evidence="2">
    <name type="scientific">bioreactor metagenome</name>
    <dbReference type="NCBI Taxonomy" id="1076179"/>
    <lineage>
        <taxon>unclassified sequences</taxon>
        <taxon>metagenomes</taxon>
        <taxon>ecological metagenomes</taxon>
    </lineage>
</organism>
<protein>
    <submittedName>
        <fullName evidence="2">Uncharacterized protein</fullName>
    </submittedName>
</protein>
<accession>A0A645CG99</accession>
<comment type="caution">
    <text evidence="2">The sequence shown here is derived from an EMBL/GenBank/DDBJ whole genome shotgun (WGS) entry which is preliminary data.</text>
</comment>
<dbReference type="EMBL" id="VSSQ01026955">
    <property type="protein sequence ID" value="MPM75921.1"/>
    <property type="molecule type" value="Genomic_DNA"/>
</dbReference>
<feature type="region of interest" description="Disordered" evidence="1">
    <location>
        <begin position="50"/>
        <end position="128"/>
    </location>
</feature>
<dbReference type="AlphaFoldDB" id="A0A645CG99"/>
<proteinExistence type="predicted"/>
<name>A0A645CG99_9ZZZZ</name>
<feature type="region of interest" description="Disordered" evidence="1">
    <location>
        <begin position="1"/>
        <end position="22"/>
    </location>
</feature>
<gene>
    <name evidence="2" type="ORF">SDC9_122916</name>
</gene>